<evidence type="ECO:0000313" key="3">
    <source>
        <dbReference type="Proteomes" id="UP000828390"/>
    </source>
</evidence>
<comment type="caution">
    <text evidence="2">The sequence shown here is derived from an EMBL/GenBank/DDBJ whole genome shotgun (WGS) entry which is preliminary data.</text>
</comment>
<dbReference type="AlphaFoldDB" id="A0A9D4FYS5"/>
<evidence type="ECO:0000313" key="2">
    <source>
        <dbReference type="EMBL" id="KAH3804392.1"/>
    </source>
</evidence>
<accession>A0A9D4FYS5</accession>
<gene>
    <name evidence="2" type="ORF">DPMN_132677</name>
</gene>
<dbReference type="Proteomes" id="UP000828390">
    <property type="component" value="Unassembled WGS sequence"/>
</dbReference>
<keyword evidence="3" id="KW-1185">Reference proteome</keyword>
<feature type="region of interest" description="Disordered" evidence="1">
    <location>
        <begin position="35"/>
        <end position="61"/>
    </location>
</feature>
<evidence type="ECO:0000256" key="1">
    <source>
        <dbReference type="SAM" id="MobiDB-lite"/>
    </source>
</evidence>
<reference evidence="2" key="1">
    <citation type="journal article" date="2019" name="bioRxiv">
        <title>The Genome of the Zebra Mussel, Dreissena polymorpha: A Resource for Invasive Species Research.</title>
        <authorList>
            <person name="McCartney M.A."/>
            <person name="Auch B."/>
            <person name="Kono T."/>
            <person name="Mallez S."/>
            <person name="Zhang Y."/>
            <person name="Obille A."/>
            <person name="Becker A."/>
            <person name="Abrahante J.E."/>
            <person name="Garbe J."/>
            <person name="Badalamenti J.P."/>
            <person name="Herman A."/>
            <person name="Mangelson H."/>
            <person name="Liachko I."/>
            <person name="Sullivan S."/>
            <person name="Sone E.D."/>
            <person name="Koren S."/>
            <person name="Silverstein K.A.T."/>
            <person name="Beckman K.B."/>
            <person name="Gohl D.M."/>
        </authorList>
    </citation>
    <scope>NUCLEOTIDE SEQUENCE</scope>
    <source>
        <strain evidence="2">Duluth1</strain>
        <tissue evidence="2">Whole animal</tissue>
    </source>
</reference>
<name>A0A9D4FYS5_DREPO</name>
<reference evidence="2" key="2">
    <citation type="submission" date="2020-11" db="EMBL/GenBank/DDBJ databases">
        <authorList>
            <person name="McCartney M.A."/>
            <person name="Auch B."/>
            <person name="Kono T."/>
            <person name="Mallez S."/>
            <person name="Becker A."/>
            <person name="Gohl D.M."/>
            <person name="Silverstein K.A.T."/>
            <person name="Koren S."/>
            <person name="Bechman K.B."/>
            <person name="Herman A."/>
            <person name="Abrahante J.E."/>
            <person name="Garbe J."/>
        </authorList>
    </citation>
    <scope>NUCLEOTIDE SEQUENCE</scope>
    <source>
        <strain evidence="2">Duluth1</strain>
        <tissue evidence="2">Whole animal</tissue>
    </source>
</reference>
<dbReference type="EMBL" id="JAIWYP010000006">
    <property type="protein sequence ID" value="KAH3804392.1"/>
    <property type="molecule type" value="Genomic_DNA"/>
</dbReference>
<proteinExistence type="predicted"/>
<protein>
    <submittedName>
        <fullName evidence="2">Uncharacterized protein</fullName>
    </submittedName>
</protein>
<organism evidence="2 3">
    <name type="scientific">Dreissena polymorpha</name>
    <name type="common">Zebra mussel</name>
    <name type="synonym">Mytilus polymorpha</name>
    <dbReference type="NCBI Taxonomy" id="45954"/>
    <lineage>
        <taxon>Eukaryota</taxon>
        <taxon>Metazoa</taxon>
        <taxon>Spiralia</taxon>
        <taxon>Lophotrochozoa</taxon>
        <taxon>Mollusca</taxon>
        <taxon>Bivalvia</taxon>
        <taxon>Autobranchia</taxon>
        <taxon>Heteroconchia</taxon>
        <taxon>Euheterodonta</taxon>
        <taxon>Imparidentia</taxon>
        <taxon>Neoheterodontei</taxon>
        <taxon>Myida</taxon>
        <taxon>Dreissenoidea</taxon>
        <taxon>Dreissenidae</taxon>
        <taxon>Dreissena</taxon>
    </lineage>
</organism>
<sequence>MLAAASSLIASDWCPAQHSFHFSLFWAATHPRSHMVAPKAKETDSSGSKDPFRSHKNKKEFHQLQVCIENASRLSSDN</sequence>